<keyword evidence="3" id="KW-0804">Transcription</keyword>
<organism evidence="6 7">
    <name type="scientific">Paenibacillus wynnii</name>
    <dbReference type="NCBI Taxonomy" id="268407"/>
    <lineage>
        <taxon>Bacteria</taxon>
        <taxon>Bacillati</taxon>
        <taxon>Bacillota</taxon>
        <taxon>Bacilli</taxon>
        <taxon>Bacillales</taxon>
        <taxon>Paenibacillaceae</taxon>
        <taxon>Paenibacillus</taxon>
    </lineage>
</organism>
<dbReference type="InterPro" id="IPR050109">
    <property type="entry name" value="HTH-type_TetR-like_transc_reg"/>
</dbReference>
<gene>
    <name evidence="6" type="ORF">PWYN_01490</name>
</gene>
<reference evidence="6 7" key="2">
    <citation type="submission" date="2014-10" db="EMBL/GenBank/DDBJ databases">
        <title>Comparative genomics of the Paenibacillus odorifer group.</title>
        <authorList>
            <person name="Tsai Y.-C."/>
            <person name="Martin N."/>
            <person name="Korlach J."/>
            <person name="Wiedmann M."/>
        </authorList>
    </citation>
    <scope>NUCLEOTIDE SEQUENCE [LARGE SCALE GENOMIC DNA]</scope>
    <source>
        <strain evidence="6 7">DSM 18334</strain>
    </source>
</reference>
<dbReference type="AlphaFoldDB" id="A0A098MEA5"/>
<dbReference type="SUPFAM" id="SSF46689">
    <property type="entry name" value="Homeodomain-like"/>
    <property type="match status" value="1"/>
</dbReference>
<evidence type="ECO:0000313" key="7">
    <source>
        <dbReference type="Proteomes" id="UP000029734"/>
    </source>
</evidence>
<dbReference type="eggNOG" id="COG1309">
    <property type="taxonomic scope" value="Bacteria"/>
</dbReference>
<dbReference type="Proteomes" id="UP000029734">
    <property type="component" value="Unassembled WGS sequence"/>
</dbReference>
<reference evidence="6 7" key="1">
    <citation type="submission" date="2014-08" db="EMBL/GenBank/DDBJ databases">
        <authorList>
            <person name="den Bakker H.C."/>
        </authorList>
    </citation>
    <scope>NUCLEOTIDE SEQUENCE [LARGE SCALE GENOMIC DNA]</scope>
    <source>
        <strain evidence="6 7">DSM 18334</strain>
    </source>
</reference>
<dbReference type="PANTHER" id="PTHR30055">
    <property type="entry name" value="HTH-TYPE TRANSCRIPTIONAL REGULATOR RUTR"/>
    <property type="match status" value="1"/>
</dbReference>
<feature type="domain" description="HTH tetR-type" evidence="5">
    <location>
        <begin position="8"/>
        <end position="68"/>
    </location>
</feature>
<evidence type="ECO:0000256" key="1">
    <source>
        <dbReference type="ARBA" id="ARBA00023015"/>
    </source>
</evidence>
<protein>
    <recommendedName>
        <fullName evidence="5">HTH tetR-type domain-containing protein</fullName>
    </recommendedName>
</protein>
<dbReference type="InterPro" id="IPR001647">
    <property type="entry name" value="HTH_TetR"/>
</dbReference>
<dbReference type="SUPFAM" id="SSF48498">
    <property type="entry name" value="Tetracyclin repressor-like, C-terminal domain"/>
    <property type="match status" value="1"/>
</dbReference>
<evidence type="ECO:0000256" key="4">
    <source>
        <dbReference type="PROSITE-ProRule" id="PRU00335"/>
    </source>
</evidence>
<dbReference type="RefSeq" id="WP_036647629.1">
    <property type="nucleotide sequence ID" value="NZ_JQCR01000001.1"/>
</dbReference>
<accession>A0A098MEA5</accession>
<dbReference type="PANTHER" id="PTHR30055:SF234">
    <property type="entry name" value="HTH-TYPE TRANSCRIPTIONAL REGULATOR BETI"/>
    <property type="match status" value="1"/>
</dbReference>
<dbReference type="PROSITE" id="PS50977">
    <property type="entry name" value="HTH_TETR_2"/>
    <property type="match status" value="1"/>
</dbReference>
<dbReference type="InterPro" id="IPR036271">
    <property type="entry name" value="Tet_transcr_reg_TetR-rel_C_sf"/>
</dbReference>
<evidence type="ECO:0000256" key="2">
    <source>
        <dbReference type="ARBA" id="ARBA00023125"/>
    </source>
</evidence>
<keyword evidence="7" id="KW-1185">Reference proteome</keyword>
<dbReference type="PROSITE" id="PS01081">
    <property type="entry name" value="HTH_TETR_1"/>
    <property type="match status" value="1"/>
</dbReference>
<dbReference type="EMBL" id="JQCR01000001">
    <property type="protein sequence ID" value="KGE20880.1"/>
    <property type="molecule type" value="Genomic_DNA"/>
</dbReference>
<dbReference type="PRINTS" id="PR00455">
    <property type="entry name" value="HTHTETR"/>
</dbReference>
<dbReference type="InterPro" id="IPR009057">
    <property type="entry name" value="Homeodomain-like_sf"/>
</dbReference>
<comment type="caution">
    <text evidence="6">The sequence shown here is derived from an EMBL/GenBank/DDBJ whole genome shotgun (WGS) entry which is preliminary data.</text>
</comment>
<name>A0A098MEA5_9BACL</name>
<dbReference type="GO" id="GO:0003700">
    <property type="term" value="F:DNA-binding transcription factor activity"/>
    <property type="evidence" value="ECO:0007669"/>
    <property type="project" value="TreeGrafter"/>
</dbReference>
<keyword evidence="2 4" id="KW-0238">DNA-binding</keyword>
<proteinExistence type="predicted"/>
<feature type="DNA-binding region" description="H-T-H motif" evidence="4">
    <location>
        <begin position="31"/>
        <end position="50"/>
    </location>
</feature>
<evidence type="ECO:0000256" key="3">
    <source>
        <dbReference type="ARBA" id="ARBA00023163"/>
    </source>
</evidence>
<dbReference type="Gene3D" id="1.10.357.10">
    <property type="entry name" value="Tetracycline Repressor, domain 2"/>
    <property type="match status" value="1"/>
</dbReference>
<evidence type="ECO:0000259" key="5">
    <source>
        <dbReference type="PROSITE" id="PS50977"/>
    </source>
</evidence>
<dbReference type="Pfam" id="PF00440">
    <property type="entry name" value="TetR_N"/>
    <property type="match status" value="1"/>
</dbReference>
<dbReference type="InterPro" id="IPR023772">
    <property type="entry name" value="DNA-bd_HTH_TetR-type_CS"/>
</dbReference>
<keyword evidence="1" id="KW-0805">Transcription regulation</keyword>
<sequence length="204" mass="23520">MLRNSRKQALKEHIFMHAMKLFTEKGFDQVTVDEITQVSGVAKGTFYNYFPKKEAVLLYLGHSQMDLLQESAQKHAVLPQIQDRLLEIFCDLTQRYCEHPELLRLALSEMIRTPALMNKEMESIRQFHTALLPWLEEAKVLGEMAPHLDTLLVATLLQGVYFHSLMEAINGTNTINTQEIRDRLQLQLELIWFGLAPREGGIRA</sequence>
<dbReference type="STRING" id="268407.PWYN_01490"/>
<evidence type="ECO:0000313" key="6">
    <source>
        <dbReference type="EMBL" id="KGE20880.1"/>
    </source>
</evidence>
<dbReference type="GO" id="GO:0000976">
    <property type="term" value="F:transcription cis-regulatory region binding"/>
    <property type="evidence" value="ECO:0007669"/>
    <property type="project" value="TreeGrafter"/>
</dbReference>
<dbReference type="OrthoDB" id="268339at2"/>